<dbReference type="InParanoid" id="E5QYZ6"/>
<dbReference type="HOGENOM" id="CLU_051240_0_0_1"/>
<dbReference type="OMA" id="TTAHSTC"/>
<name>E5QYZ6_ARTGP</name>
<dbReference type="EMBL" id="DS989822">
    <property type="protein sequence ID" value="EFQ98119.1"/>
    <property type="molecule type" value="Genomic_DNA"/>
</dbReference>
<accession>E5QYZ6</accession>
<feature type="region of interest" description="Disordered" evidence="1">
    <location>
        <begin position="118"/>
        <end position="178"/>
    </location>
</feature>
<dbReference type="OrthoDB" id="4170588at2759"/>
<evidence type="ECO:0000256" key="1">
    <source>
        <dbReference type="SAM" id="MobiDB-lite"/>
    </source>
</evidence>
<proteinExistence type="predicted"/>
<dbReference type="RefSeq" id="XP_003177071.1">
    <property type="nucleotide sequence ID" value="XM_003177023.1"/>
</dbReference>
<evidence type="ECO:0000313" key="2">
    <source>
        <dbReference type="EMBL" id="EFQ98119.1"/>
    </source>
</evidence>
<sequence length="373" mass="41535">MEFYYKVVKTPTTAHSTCSIFAPDSPGPQPIVNFGYQPEYPCNMNTDGLKSTNGYAVDMCSAPLYPSVIREKEKSPSKLREVAAPDLAEQDSRQFHHEYQKYVEDAAAKSYREHDAIQYPISGSDTSTSTTTTTPSGRDTPTTCHSASPGRSEGTNSLAPEGNSIYKSPSPPPTPSLVHRVLEPELYPPPNKGSSCGSIEVYKKSLPFRQLGWSSQGRIVNREICLPPRQVQLDSPFPSPLVPPARELPPHRRAVREPLLPMLVYHDDGEEEIVSRYNYLPFGRQARDPTPYALEGLVAEARSNGFTTEPKPCSPIGSRNWYDRVAGSPGREPLPSARKRAREGLFAAMFSRLESHPPQYNTMPDPPFPWMRR</sequence>
<reference evidence="3" key="1">
    <citation type="journal article" date="2012" name="MBio">
        <title>Comparative genome analysis of Trichophyton rubrum and related dermatophytes reveals candidate genes involved in infection.</title>
        <authorList>
            <person name="Martinez D.A."/>
            <person name="Oliver B.G."/>
            <person name="Graeser Y."/>
            <person name="Goldberg J.M."/>
            <person name="Li W."/>
            <person name="Martinez-Rossi N.M."/>
            <person name="Monod M."/>
            <person name="Shelest E."/>
            <person name="Barton R.C."/>
            <person name="Birch E."/>
            <person name="Brakhage A.A."/>
            <person name="Chen Z."/>
            <person name="Gurr S.J."/>
            <person name="Heiman D."/>
            <person name="Heitman J."/>
            <person name="Kosti I."/>
            <person name="Rossi A."/>
            <person name="Saif S."/>
            <person name="Samalova M."/>
            <person name="Saunders C.W."/>
            <person name="Shea T."/>
            <person name="Summerbell R.C."/>
            <person name="Xu J."/>
            <person name="Young S."/>
            <person name="Zeng Q."/>
            <person name="Birren B.W."/>
            <person name="Cuomo C.A."/>
            <person name="White T.C."/>
        </authorList>
    </citation>
    <scope>NUCLEOTIDE SEQUENCE [LARGE SCALE GENOMIC DNA]</scope>
    <source>
        <strain evidence="3">ATCC MYA-4604 / CBS 118893</strain>
    </source>
</reference>
<organism evidence="3">
    <name type="scientific">Arthroderma gypseum (strain ATCC MYA-4604 / CBS 118893)</name>
    <name type="common">Microsporum gypseum</name>
    <dbReference type="NCBI Taxonomy" id="535722"/>
    <lineage>
        <taxon>Eukaryota</taxon>
        <taxon>Fungi</taxon>
        <taxon>Dikarya</taxon>
        <taxon>Ascomycota</taxon>
        <taxon>Pezizomycotina</taxon>
        <taxon>Eurotiomycetes</taxon>
        <taxon>Eurotiomycetidae</taxon>
        <taxon>Onygenales</taxon>
        <taxon>Arthrodermataceae</taxon>
        <taxon>Nannizzia</taxon>
    </lineage>
</organism>
<dbReference type="eggNOG" id="ENOG502RMBU">
    <property type="taxonomic scope" value="Eukaryota"/>
</dbReference>
<feature type="region of interest" description="Disordered" evidence="1">
    <location>
        <begin position="307"/>
        <end position="339"/>
    </location>
</feature>
<keyword evidence="3" id="KW-1185">Reference proteome</keyword>
<dbReference type="VEuPathDB" id="FungiDB:MGYG_01157"/>
<dbReference type="Proteomes" id="UP000002669">
    <property type="component" value="Unassembled WGS sequence"/>
</dbReference>
<protein>
    <submittedName>
        <fullName evidence="2">Uncharacterized protein</fullName>
    </submittedName>
</protein>
<dbReference type="AlphaFoldDB" id="E5QYZ6"/>
<gene>
    <name evidence="2" type="ORF">MGYG_01157</name>
</gene>
<dbReference type="GeneID" id="10032396"/>
<feature type="compositionally biased region" description="Low complexity" evidence="1">
    <location>
        <begin position="122"/>
        <end position="143"/>
    </location>
</feature>
<evidence type="ECO:0000313" key="3">
    <source>
        <dbReference type="Proteomes" id="UP000002669"/>
    </source>
</evidence>